<evidence type="ECO:0000256" key="1">
    <source>
        <dbReference type="ARBA" id="ARBA00022729"/>
    </source>
</evidence>
<sequence>MHSEDQEEHKSVKMEFIEDYSEIKSDPDPFRVKHEDTEKPTGSKLEAQPKKGSKLEAQPNKAKTGVCPIFSLDGAVFIACLELCSHDLSCPNDEKCCSNGCGHQCMAPYKEKPGVCPKINLEDDMLGVCAELCSQDGHCPDDEKCCSNGCGHQCMAPSIVKPGVCPRNVLGKGLCKELCVDDIECPNDEKCCSTKCGHECTPPFKDRRLRGWQHECLAH</sequence>
<dbReference type="GO" id="GO:0004867">
    <property type="term" value="F:serine-type endopeptidase inhibitor activity"/>
    <property type="evidence" value="ECO:0007669"/>
    <property type="project" value="TreeGrafter"/>
</dbReference>
<feature type="domain" description="WAP" evidence="4">
    <location>
        <begin position="160"/>
        <end position="204"/>
    </location>
</feature>
<dbReference type="Gene3D" id="4.10.75.10">
    <property type="entry name" value="Elafin-like"/>
    <property type="match status" value="3"/>
</dbReference>
<dbReference type="SMART" id="SM00217">
    <property type="entry name" value="WAP"/>
    <property type="match status" value="3"/>
</dbReference>
<dbReference type="Proteomes" id="UP000694701">
    <property type="component" value="Unplaced"/>
</dbReference>
<feature type="domain" description="WAP" evidence="4">
    <location>
        <begin position="109"/>
        <end position="158"/>
    </location>
</feature>
<name>A0A8C2EG65_CYPCA</name>
<protein>
    <recommendedName>
        <fullName evidence="4">WAP domain-containing protein</fullName>
    </recommendedName>
</protein>
<dbReference type="PANTHER" id="PTHR19441">
    <property type="entry name" value="WHEY ACDIC PROTEIN WAP"/>
    <property type="match status" value="1"/>
</dbReference>
<feature type="domain" description="WAP" evidence="4">
    <location>
        <begin position="60"/>
        <end position="108"/>
    </location>
</feature>
<dbReference type="InterPro" id="IPR008197">
    <property type="entry name" value="WAP_dom"/>
</dbReference>
<evidence type="ECO:0000259" key="4">
    <source>
        <dbReference type="PROSITE" id="PS51390"/>
    </source>
</evidence>
<dbReference type="GO" id="GO:0019731">
    <property type="term" value="P:antibacterial humoral response"/>
    <property type="evidence" value="ECO:0007669"/>
    <property type="project" value="TreeGrafter"/>
</dbReference>
<feature type="region of interest" description="Disordered" evidence="3">
    <location>
        <begin position="1"/>
        <end position="57"/>
    </location>
</feature>
<dbReference type="CDD" id="cd00199">
    <property type="entry name" value="WAP"/>
    <property type="match status" value="1"/>
</dbReference>
<proteinExistence type="predicted"/>
<reference evidence="5" key="1">
    <citation type="submission" date="2025-08" db="UniProtKB">
        <authorList>
            <consortium name="Ensembl"/>
        </authorList>
    </citation>
    <scope>IDENTIFICATION</scope>
</reference>
<feature type="compositionally biased region" description="Basic and acidic residues" evidence="3">
    <location>
        <begin position="1"/>
        <end position="41"/>
    </location>
</feature>
<keyword evidence="1" id="KW-0732">Signal</keyword>
<dbReference type="InterPro" id="IPR036645">
    <property type="entry name" value="Elafin-like_sf"/>
</dbReference>
<evidence type="ECO:0000256" key="3">
    <source>
        <dbReference type="SAM" id="MobiDB-lite"/>
    </source>
</evidence>
<dbReference type="PANTHER" id="PTHR19441:SF30">
    <property type="entry name" value="ELAFIN"/>
    <property type="match status" value="1"/>
</dbReference>
<dbReference type="Ensembl" id="ENSCCRT00020044446.1">
    <property type="protein sequence ID" value="ENSCCRP00020040740.1"/>
    <property type="gene ID" value="ENSCCRG00020018130.1"/>
</dbReference>
<evidence type="ECO:0000313" key="5">
    <source>
        <dbReference type="Ensembl" id="ENSCCRP00020040740.1"/>
    </source>
</evidence>
<dbReference type="PROSITE" id="PS51390">
    <property type="entry name" value="WAP"/>
    <property type="match status" value="3"/>
</dbReference>
<dbReference type="FunFam" id="4.10.75.10:FF:000001">
    <property type="entry name" value="Anosmin 1"/>
    <property type="match status" value="2"/>
</dbReference>
<accession>A0A8C2EG65</accession>
<organism evidence="5 6">
    <name type="scientific">Cyprinus carpio</name>
    <name type="common">Common carp</name>
    <dbReference type="NCBI Taxonomy" id="7962"/>
    <lineage>
        <taxon>Eukaryota</taxon>
        <taxon>Metazoa</taxon>
        <taxon>Chordata</taxon>
        <taxon>Craniata</taxon>
        <taxon>Vertebrata</taxon>
        <taxon>Euteleostomi</taxon>
        <taxon>Actinopterygii</taxon>
        <taxon>Neopterygii</taxon>
        <taxon>Teleostei</taxon>
        <taxon>Ostariophysi</taxon>
        <taxon>Cypriniformes</taxon>
        <taxon>Cyprinidae</taxon>
        <taxon>Cyprininae</taxon>
        <taxon>Cyprinus</taxon>
    </lineage>
</organism>
<evidence type="ECO:0000313" key="6">
    <source>
        <dbReference type="Proteomes" id="UP000694701"/>
    </source>
</evidence>
<dbReference type="GO" id="GO:0045087">
    <property type="term" value="P:innate immune response"/>
    <property type="evidence" value="ECO:0007669"/>
    <property type="project" value="TreeGrafter"/>
</dbReference>
<dbReference type="InterPro" id="IPR050514">
    <property type="entry name" value="WAP_four-disulfide_core"/>
</dbReference>
<dbReference type="SUPFAM" id="SSF57256">
    <property type="entry name" value="Elafin-like"/>
    <property type="match status" value="3"/>
</dbReference>
<evidence type="ECO:0000256" key="2">
    <source>
        <dbReference type="ARBA" id="ARBA00023157"/>
    </source>
</evidence>
<keyword evidence="2" id="KW-1015">Disulfide bond</keyword>
<dbReference type="PRINTS" id="PR00003">
    <property type="entry name" value="4DISULPHCORE"/>
</dbReference>
<dbReference type="AlphaFoldDB" id="A0A8C2EG65"/>
<dbReference type="Pfam" id="PF00095">
    <property type="entry name" value="WAP"/>
    <property type="match status" value="3"/>
</dbReference>
<dbReference type="GO" id="GO:0005615">
    <property type="term" value="C:extracellular space"/>
    <property type="evidence" value="ECO:0007669"/>
    <property type="project" value="TreeGrafter"/>
</dbReference>